<sequence length="54" mass="6140">MNVFLQLFIGNLQPSTATGCAVLRRLARSKEQVAAAHSTMEVRLNRILEERWRG</sequence>
<dbReference type="Proteomes" id="UP000246464">
    <property type="component" value="Chromosome 5"/>
</dbReference>
<keyword evidence="2" id="KW-1185">Reference proteome</keyword>
<dbReference type="AlphaFoldDB" id="A0A2U9BCU8"/>
<organism evidence="1 2">
    <name type="scientific">Scophthalmus maximus</name>
    <name type="common">Turbot</name>
    <name type="synonym">Psetta maxima</name>
    <dbReference type="NCBI Taxonomy" id="52904"/>
    <lineage>
        <taxon>Eukaryota</taxon>
        <taxon>Metazoa</taxon>
        <taxon>Chordata</taxon>
        <taxon>Craniata</taxon>
        <taxon>Vertebrata</taxon>
        <taxon>Euteleostomi</taxon>
        <taxon>Actinopterygii</taxon>
        <taxon>Neopterygii</taxon>
        <taxon>Teleostei</taxon>
        <taxon>Neoteleostei</taxon>
        <taxon>Acanthomorphata</taxon>
        <taxon>Carangaria</taxon>
        <taxon>Pleuronectiformes</taxon>
        <taxon>Pleuronectoidei</taxon>
        <taxon>Scophthalmidae</taxon>
        <taxon>Scophthalmus</taxon>
    </lineage>
</organism>
<protein>
    <submittedName>
        <fullName evidence="1">Uncharacterized protein</fullName>
    </submittedName>
</protein>
<dbReference type="EMBL" id="CP026247">
    <property type="protein sequence ID" value="AWP01616.1"/>
    <property type="molecule type" value="Genomic_DNA"/>
</dbReference>
<name>A0A2U9BCU8_SCOMX</name>
<reference evidence="1 2" key="1">
    <citation type="submission" date="2017-12" db="EMBL/GenBank/DDBJ databases">
        <title>Integrating genomic resources of turbot (Scophthalmus maximus) in depth evaluation of genetic and physical mapping variation across individuals.</title>
        <authorList>
            <person name="Martinez P."/>
        </authorList>
    </citation>
    <scope>NUCLEOTIDE SEQUENCE [LARGE SCALE GENOMIC DNA]</scope>
</reference>
<evidence type="ECO:0000313" key="1">
    <source>
        <dbReference type="EMBL" id="AWP01616.1"/>
    </source>
</evidence>
<gene>
    <name evidence="1" type="ORF">SMAX5B_012716</name>
</gene>
<evidence type="ECO:0000313" key="2">
    <source>
        <dbReference type="Proteomes" id="UP000246464"/>
    </source>
</evidence>
<accession>A0A2U9BCU8</accession>
<proteinExistence type="predicted"/>